<dbReference type="InterPro" id="IPR042219">
    <property type="entry name" value="AAA_lid_11_sf"/>
</dbReference>
<keyword evidence="5" id="KW-0493">Microtubule</keyword>
<evidence type="ECO:0000256" key="8">
    <source>
        <dbReference type="ARBA" id="ARBA00023017"/>
    </source>
</evidence>
<organism evidence="18 19">
    <name type="scientific">Malassezia japonica</name>
    <dbReference type="NCBI Taxonomy" id="223818"/>
    <lineage>
        <taxon>Eukaryota</taxon>
        <taxon>Fungi</taxon>
        <taxon>Dikarya</taxon>
        <taxon>Basidiomycota</taxon>
        <taxon>Ustilaginomycotina</taxon>
        <taxon>Malasseziomycetes</taxon>
        <taxon>Malasseziales</taxon>
        <taxon>Malasseziaceae</taxon>
        <taxon>Malassezia</taxon>
    </lineage>
</organism>
<feature type="coiled-coil region" evidence="12">
    <location>
        <begin position="106"/>
        <end position="144"/>
    </location>
</feature>
<name>A0AAF0J9X3_9BASI</name>
<feature type="domain" description="Dynein heavy chain C-terminal" evidence="17">
    <location>
        <begin position="1205"/>
        <end position="1421"/>
    </location>
</feature>
<evidence type="ECO:0000256" key="9">
    <source>
        <dbReference type="ARBA" id="ARBA00023054"/>
    </source>
</evidence>
<evidence type="ECO:0000256" key="12">
    <source>
        <dbReference type="SAM" id="Coils"/>
    </source>
</evidence>
<evidence type="ECO:0000256" key="10">
    <source>
        <dbReference type="ARBA" id="ARBA00023175"/>
    </source>
</evidence>
<dbReference type="InterPro" id="IPR027417">
    <property type="entry name" value="P-loop_NTPase"/>
</dbReference>
<protein>
    <recommendedName>
        <fullName evidence="3">Dynein heavy chain, cytoplasmic</fullName>
    </recommendedName>
</protein>
<accession>A0AAF0J9X3</accession>
<evidence type="ECO:0000256" key="4">
    <source>
        <dbReference type="ARBA" id="ARBA00022490"/>
    </source>
</evidence>
<dbReference type="RefSeq" id="XP_060122104.1">
    <property type="nucleotide sequence ID" value="XM_060266121.1"/>
</dbReference>
<evidence type="ECO:0000259" key="13">
    <source>
        <dbReference type="Pfam" id="PF03028"/>
    </source>
</evidence>
<keyword evidence="6" id="KW-0547">Nucleotide-binding</keyword>
<evidence type="ECO:0000256" key="3">
    <source>
        <dbReference type="ARBA" id="ARBA00022197"/>
    </source>
</evidence>
<evidence type="ECO:0000313" key="18">
    <source>
        <dbReference type="EMBL" id="WFD39207.1"/>
    </source>
</evidence>
<dbReference type="Gene3D" id="1.10.8.720">
    <property type="entry name" value="Region D6 of dynein motor"/>
    <property type="match status" value="1"/>
</dbReference>
<keyword evidence="11" id="KW-0206">Cytoskeleton</keyword>
<dbReference type="Pfam" id="PF18199">
    <property type="entry name" value="Dynein_C"/>
    <property type="match status" value="1"/>
</dbReference>
<keyword evidence="4" id="KW-0963">Cytoplasm</keyword>
<dbReference type="GeneID" id="85225828"/>
<keyword evidence="10" id="KW-0505">Motor protein</keyword>
<feature type="domain" description="Dynein heavy chain ATP-binding dynein motor region" evidence="15">
    <location>
        <begin position="453"/>
        <end position="672"/>
    </location>
</feature>
<reference evidence="18" key="1">
    <citation type="submission" date="2023-03" db="EMBL/GenBank/DDBJ databases">
        <title>Mating type loci evolution in Malassezia.</title>
        <authorList>
            <person name="Coelho M.A."/>
        </authorList>
    </citation>
    <scope>NUCLEOTIDE SEQUENCE</scope>
    <source>
        <strain evidence="18">CBS 9431</strain>
    </source>
</reference>
<comment type="similarity">
    <text evidence="2">Belongs to the dynein heavy chain family.</text>
</comment>
<dbReference type="InterPro" id="IPR043160">
    <property type="entry name" value="Dynein_C_barrel"/>
</dbReference>
<feature type="coiled-coil region" evidence="12">
    <location>
        <begin position="315"/>
        <end position="356"/>
    </location>
</feature>
<evidence type="ECO:0000256" key="11">
    <source>
        <dbReference type="ARBA" id="ARBA00023212"/>
    </source>
</evidence>
<evidence type="ECO:0000259" key="14">
    <source>
        <dbReference type="Pfam" id="PF12777"/>
    </source>
</evidence>
<dbReference type="EMBL" id="CP119960">
    <property type="protein sequence ID" value="WFD39207.1"/>
    <property type="molecule type" value="Genomic_DNA"/>
</dbReference>
<dbReference type="Proteomes" id="UP001217754">
    <property type="component" value="Chromosome 3"/>
</dbReference>
<comment type="subcellular location">
    <subcellularLocation>
        <location evidence="1">Cytoplasm</location>
        <location evidence="1">Cytoskeleton</location>
    </subcellularLocation>
</comment>
<dbReference type="InterPro" id="IPR024743">
    <property type="entry name" value="Dynein_HC_stalk"/>
</dbReference>
<keyword evidence="8" id="KW-0243">Dynein</keyword>
<dbReference type="GO" id="GO:0008569">
    <property type="term" value="F:minus-end-directed microtubule motor activity"/>
    <property type="evidence" value="ECO:0007669"/>
    <property type="project" value="InterPro"/>
</dbReference>
<dbReference type="PANTHER" id="PTHR45703">
    <property type="entry name" value="DYNEIN HEAVY CHAIN"/>
    <property type="match status" value="1"/>
</dbReference>
<gene>
    <name evidence="18" type="ORF">MJAP1_002177</name>
</gene>
<dbReference type="Gene3D" id="1.20.1270.280">
    <property type="match status" value="1"/>
</dbReference>
<dbReference type="Pfam" id="PF18198">
    <property type="entry name" value="AAA_lid_11"/>
    <property type="match status" value="1"/>
</dbReference>
<feature type="domain" description="Dynein heavy chain AAA lid" evidence="16">
    <location>
        <begin position="1021"/>
        <end position="1167"/>
    </location>
</feature>
<dbReference type="GO" id="GO:0005524">
    <property type="term" value="F:ATP binding"/>
    <property type="evidence" value="ECO:0007669"/>
    <property type="project" value="UniProtKB-KW"/>
</dbReference>
<dbReference type="Gene3D" id="1.20.920.20">
    <property type="match status" value="1"/>
</dbReference>
<dbReference type="GO" id="GO:0051959">
    <property type="term" value="F:dynein light intermediate chain binding"/>
    <property type="evidence" value="ECO:0007669"/>
    <property type="project" value="InterPro"/>
</dbReference>
<sequence>MDDALIGDWSADACRTVAAQLTAAHDLGTHRDAVVETMVAMHLAAYAQGERCAHLHGRAFSRSPQQLLAQIHSFGAILSAQREALEDQQRFRLVGLDRLADTVTEVEALQASLGSKRQRLEQMNAEANERLQRMVHNQQAAESQREASLALRASLQEQEADVAHQRDAVLQQLAEAEPAVLEAQAAVSNIKKPHLTEVRSMANPPAAVKSTMESVCILLGHHIDGWKSVQGILRRDDFIASVVRLDTEQALSRSTCERLRRDYLSRDEYNYDTIQHASKACGPLALWVMAQVHYAEILERVAPLRAQVASVESRASETKENAAAAAAAVAQLEESIAAYKAEYATLISEIQAMKSEMERVGQRVERSVRLLAGLEAEKARWETGRAEFDAHVQTLVGDVLLCSALIAYAGYFDQAMRETLWEEWQRMLRDGGIPHRPALSVRDMLVSADTQAAWIAHGLPSDALAMDNAVIMEHCTRYPLLIDPTGDAGTYLERRFRDEKLASASCLDAGFVKVLESALRFGTPLLLTDAEHLDPVLLPVLKQERRRTGGRVLVRVAQQDVDCAPTFRLFLTTRDANIALPPHLFCRVQMVNFTTTRKSLQSQALQRILHAERPDVEAQRTDVARAQGEFQRRLQHLERALLAALNDAQGNLLESDTIVATLETLKGEAEEVQAKAAGIEQVASHVQHVTQVYEPLAEAASAVYFVLQDMQVLQPYYQWDLGFFWALFDQVLAKAHGDAPDARLAQLHETLFQDVYRATAPSLLHEDHLVLAARLCQVKSDDTELEVLLQPALGDAPCVRRIDLDRTQHKEAWDAYSALPAPEADAAPLDEGAVRRAIAVRIVRPDRAVPAISRGLQEILGAPLLEEDAPSLASLATGTHAHTPLLLCSMPGHDASGRVEALAAAERVSCAEVALGAPEATAAADRALATAARTGQWVLVKNAHLALAWLAQLVPRLTALHPHASTRVFVTCELSTRLPPAALRHAHVLIHEPPAGVKSALVACLRMLAQRTQPAGPQERTRLYFLVSYLHAVAVERRRYVPLGWTSTYEFHDADFLAALDVVDTWTAHAAGTKAHLDPAHLPWDAVRTLLKEYVYGAKLDHAPDRAMLDALVDRLFVPAAFDDGFVLAPDDSVPLAAPDGTRVEQFVAWAQALMEPQPVEWLLLAPAAERSVAAARAQSALGRLAALHQDQRETAEAPLAEFSAAAARAAEWLGVLPVDVGHGRPEDEGLGFFWHREQSLGAALLHTVRTQLQAVCDAVDGGKRTNEAAACVQCIAQDRIPAAWQTYATPRGMGLGAWIVDLAARLAQAGTPPPRVALHHLFSASAYLTATRQAAARAMQTSLEQLQLVVQLGPRSAPGVYPIQDLLLDGAVYEPVGFDLNSGETSVVSRCALRWAPAEEGGVLLPVYLYADRAALLLHTPVPISPSFDVSLATLRAVALRAA</sequence>
<dbReference type="InterPro" id="IPR035706">
    <property type="entry name" value="AAA_9"/>
</dbReference>
<evidence type="ECO:0000259" key="15">
    <source>
        <dbReference type="Pfam" id="PF12781"/>
    </source>
</evidence>
<evidence type="ECO:0000256" key="5">
    <source>
        <dbReference type="ARBA" id="ARBA00022701"/>
    </source>
</evidence>
<dbReference type="Pfam" id="PF12777">
    <property type="entry name" value="MT"/>
    <property type="match status" value="1"/>
</dbReference>
<feature type="domain" description="Dynein heavy chain region D6 P-loop" evidence="13">
    <location>
        <begin position="881"/>
        <end position="986"/>
    </location>
</feature>
<keyword evidence="19" id="KW-1185">Reference proteome</keyword>
<dbReference type="GO" id="GO:0005874">
    <property type="term" value="C:microtubule"/>
    <property type="evidence" value="ECO:0007669"/>
    <property type="project" value="UniProtKB-KW"/>
</dbReference>
<feature type="domain" description="Dynein heavy chain coiled coil stalk" evidence="14">
    <location>
        <begin position="95"/>
        <end position="423"/>
    </location>
</feature>
<dbReference type="InterPro" id="IPR041658">
    <property type="entry name" value="AAA_lid_11"/>
</dbReference>
<dbReference type="FunFam" id="1.20.920.20:FF:000002">
    <property type="entry name" value="Cytoplasmic dynein 1 heavy chain"/>
    <property type="match status" value="1"/>
</dbReference>
<evidence type="ECO:0000313" key="19">
    <source>
        <dbReference type="Proteomes" id="UP001217754"/>
    </source>
</evidence>
<dbReference type="GO" id="GO:0030286">
    <property type="term" value="C:dynein complex"/>
    <property type="evidence" value="ECO:0007669"/>
    <property type="project" value="UniProtKB-KW"/>
</dbReference>
<dbReference type="Gene3D" id="1.10.8.1220">
    <property type="match status" value="1"/>
</dbReference>
<dbReference type="GO" id="GO:0072384">
    <property type="term" value="P:organelle transport along microtubule"/>
    <property type="evidence" value="ECO:0007669"/>
    <property type="project" value="UniProtKB-ARBA"/>
</dbReference>
<dbReference type="PANTHER" id="PTHR45703:SF36">
    <property type="entry name" value="DYNEIN HEAVY CHAIN, CYTOPLASMIC"/>
    <property type="match status" value="1"/>
</dbReference>
<evidence type="ECO:0000259" key="16">
    <source>
        <dbReference type="Pfam" id="PF18198"/>
    </source>
</evidence>
<evidence type="ECO:0000256" key="7">
    <source>
        <dbReference type="ARBA" id="ARBA00022840"/>
    </source>
</evidence>
<keyword evidence="9 12" id="KW-0175">Coiled coil</keyword>
<dbReference type="Gene3D" id="3.40.50.300">
    <property type="entry name" value="P-loop containing nucleotide triphosphate hydrolases"/>
    <property type="match status" value="2"/>
</dbReference>
<dbReference type="Gene3D" id="6.10.140.1060">
    <property type="match status" value="1"/>
</dbReference>
<proteinExistence type="inferred from homology"/>
<evidence type="ECO:0000256" key="6">
    <source>
        <dbReference type="ARBA" id="ARBA00022741"/>
    </source>
</evidence>
<dbReference type="InterPro" id="IPR004273">
    <property type="entry name" value="Dynein_heavy_D6_P-loop"/>
</dbReference>
<keyword evidence="7" id="KW-0067">ATP-binding</keyword>
<dbReference type="Gene3D" id="3.10.490.20">
    <property type="match status" value="1"/>
</dbReference>
<evidence type="ECO:0000259" key="17">
    <source>
        <dbReference type="Pfam" id="PF18199"/>
    </source>
</evidence>
<evidence type="ECO:0000256" key="1">
    <source>
        <dbReference type="ARBA" id="ARBA00004245"/>
    </source>
</evidence>
<dbReference type="GO" id="GO:0045505">
    <property type="term" value="F:dynein intermediate chain binding"/>
    <property type="evidence" value="ECO:0007669"/>
    <property type="project" value="InterPro"/>
</dbReference>
<dbReference type="GO" id="GO:0007097">
    <property type="term" value="P:nuclear migration"/>
    <property type="evidence" value="ECO:0007669"/>
    <property type="project" value="UniProtKB-ARBA"/>
</dbReference>
<dbReference type="FunFam" id="1.10.8.720:FF:000003">
    <property type="entry name" value="Cytoplasmic dynein heavy chain 2"/>
    <property type="match status" value="1"/>
</dbReference>
<dbReference type="InterPro" id="IPR041228">
    <property type="entry name" value="Dynein_C"/>
</dbReference>
<dbReference type="InterPro" id="IPR026983">
    <property type="entry name" value="DHC"/>
</dbReference>
<dbReference type="Pfam" id="PF12781">
    <property type="entry name" value="AAA_9"/>
    <property type="match status" value="1"/>
</dbReference>
<dbReference type="Pfam" id="PF03028">
    <property type="entry name" value="Dynein_heavy"/>
    <property type="match status" value="1"/>
</dbReference>
<evidence type="ECO:0000256" key="2">
    <source>
        <dbReference type="ARBA" id="ARBA00008887"/>
    </source>
</evidence>